<dbReference type="Pfam" id="PF01053">
    <property type="entry name" value="Cys_Met_Meta_PP"/>
    <property type="match status" value="1"/>
</dbReference>
<comment type="cofactor">
    <cofactor evidence="1 6">
        <name>pyridoxal 5'-phosphate</name>
        <dbReference type="ChEBI" id="CHEBI:597326"/>
    </cofactor>
</comment>
<evidence type="ECO:0000256" key="2">
    <source>
        <dbReference type="ARBA" id="ARBA00009077"/>
    </source>
</evidence>
<dbReference type="InterPro" id="IPR006235">
    <property type="entry name" value="OAc-hSer/O-AcSer_sulfhydrylase"/>
</dbReference>
<dbReference type="Proteomes" id="UP000674938">
    <property type="component" value="Unassembled WGS sequence"/>
</dbReference>
<dbReference type="GO" id="GO:0004124">
    <property type="term" value="F:cysteine synthase activity"/>
    <property type="evidence" value="ECO:0007669"/>
    <property type="project" value="TreeGrafter"/>
</dbReference>
<dbReference type="GO" id="GO:0071269">
    <property type="term" value="P:L-homocysteine biosynthetic process"/>
    <property type="evidence" value="ECO:0007669"/>
    <property type="project" value="TreeGrafter"/>
</dbReference>
<name>A0A940PJ86_9ENTE</name>
<dbReference type="PANTHER" id="PTHR43797:SF3">
    <property type="entry name" value="O-ACETYLHOMOSERINE SULFHYDRYLASE"/>
    <property type="match status" value="1"/>
</dbReference>
<dbReference type="AlphaFoldDB" id="A0A940PJ86"/>
<dbReference type="GO" id="GO:0005737">
    <property type="term" value="C:cytoplasm"/>
    <property type="evidence" value="ECO:0007669"/>
    <property type="project" value="TreeGrafter"/>
</dbReference>
<dbReference type="InterPro" id="IPR015421">
    <property type="entry name" value="PyrdxlP-dep_Trfase_major"/>
</dbReference>
<dbReference type="NCBIfam" id="TIGR01326">
    <property type="entry name" value="OAH_OAS_sulfhy"/>
    <property type="match status" value="1"/>
</dbReference>
<evidence type="ECO:0000256" key="6">
    <source>
        <dbReference type="RuleBase" id="RU362118"/>
    </source>
</evidence>
<accession>A0A940PJ86</accession>
<keyword evidence="8" id="KW-1185">Reference proteome</keyword>
<feature type="modified residue" description="N6-(pyridoxal phosphate)lysine" evidence="5">
    <location>
        <position position="211"/>
    </location>
</feature>
<dbReference type="EMBL" id="JAEEGA010000020">
    <property type="protein sequence ID" value="MBP1043913.1"/>
    <property type="molecule type" value="Genomic_DNA"/>
</dbReference>
<proteinExistence type="inferred from homology"/>
<reference evidence="7" key="1">
    <citation type="submission" date="2020-12" db="EMBL/GenBank/DDBJ databases">
        <title>Vagococcus allomyrinae sp. nov. and Enterococcus lavae sp. nov., isolated from the larvae of Allomyrina dichotoma.</title>
        <authorList>
            <person name="Lee S.D."/>
        </authorList>
    </citation>
    <scope>NUCLEOTIDE SEQUENCE</scope>
    <source>
        <strain evidence="7">BWB3-3</strain>
    </source>
</reference>
<dbReference type="PANTHER" id="PTHR43797">
    <property type="entry name" value="HOMOCYSTEINE/CYSTEINE SYNTHASE"/>
    <property type="match status" value="1"/>
</dbReference>
<dbReference type="InterPro" id="IPR000277">
    <property type="entry name" value="Cys/Met-Metab_PyrdxlP-dep_enz"/>
</dbReference>
<dbReference type="CDD" id="cd00614">
    <property type="entry name" value="CGS_like"/>
    <property type="match status" value="1"/>
</dbReference>
<evidence type="ECO:0000256" key="3">
    <source>
        <dbReference type="ARBA" id="ARBA00022679"/>
    </source>
</evidence>
<evidence type="ECO:0000313" key="8">
    <source>
        <dbReference type="Proteomes" id="UP000674938"/>
    </source>
</evidence>
<keyword evidence="4 5" id="KW-0663">Pyridoxal phosphate</keyword>
<comment type="similarity">
    <text evidence="2 6">Belongs to the trans-sulfuration enzymes family.</text>
</comment>
<dbReference type="Gene3D" id="3.40.640.10">
    <property type="entry name" value="Type I PLP-dependent aspartate aminotransferase-like (Major domain)"/>
    <property type="match status" value="1"/>
</dbReference>
<protein>
    <submittedName>
        <fullName evidence="7">O-acetylhomoserine aminocarboxypropyltransferase/cysteine synthase</fullName>
    </submittedName>
</protein>
<gene>
    <name evidence="7" type="ORF">I6N95_23060</name>
</gene>
<comment type="caution">
    <text evidence="7">The sequence shown here is derived from an EMBL/GenBank/DDBJ whole genome shotgun (WGS) entry which is preliminary data.</text>
</comment>
<sequence>MTDEVNTYGKGTIAVQGTYQPEQGGTRVLPLYQSTTYAYETADDTAALFNLQAAGHLYSRISNPTVASFEEKIALLEGGVAAVATASGMAAILNSILNIAQAGDTILSSNQIYGGTTNLFTANLPKFGIKTKFFDQNASAEEIIALADETTKLVFAETVSNPSIEVLDFEKISKVAKVLDLPLIIDSSLTGPALINPLELGADIVVHSTSKYIDGHASAVGGIVVDGGKFNWENGKFPELVEPDESYHGVRYVADFGKGAYATKLRVQLVRDLGNIQNPFNAYLTNLGSETLDLRCQKHSSNALSVAEWLSQQEAVTFVKYPGLKTDSQYERGQKYLPKGASGMVSFGVKGGADAAKAFIDQLDLIKLVTHCADIRSSVIHPASTTHRQLSAEQQAASGVTEELIRLSVGIEEPADIIGDIAQSLAKLS</sequence>
<evidence type="ECO:0000256" key="4">
    <source>
        <dbReference type="ARBA" id="ARBA00022898"/>
    </source>
</evidence>
<dbReference type="Gene3D" id="3.90.1150.10">
    <property type="entry name" value="Aspartate Aminotransferase, domain 1"/>
    <property type="match status" value="1"/>
</dbReference>
<evidence type="ECO:0000256" key="5">
    <source>
        <dbReference type="PIRSR" id="PIRSR001434-2"/>
    </source>
</evidence>
<evidence type="ECO:0000313" key="7">
    <source>
        <dbReference type="EMBL" id="MBP1043913.1"/>
    </source>
</evidence>
<organism evidence="7 8">
    <name type="scientific">Vagococcus allomyrinae</name>
    <dbReference type="NCBI Taxonomy" id="2794353"/>
    <lineage>
        <taxon>Bacteria</taxon>
        <taxon>Bacillati</taxon>
        <taxon>Bacillota</taxon>
        <taxon>Bacilli</taxon>
        <taxon>Lactobacillales</taxon>
        <taxon>Enterococcaceae</taxon>
        <taxon>Vagococcus</taxon>
    </lineage>
</organism>
<dbReference type="RefSeq" id="WP_209531858.1">
    <property type="nucleotide sequence ID" value="NZ_JAEEGA010000020.1"/>
</dbReference>
<dbReference type="SUPFAM" id="SSF53383">
    <property type="entry name" value="PLP-dependent transferases"/>
    <property type="match status" value="1"/>
</dbReference>
<dbReference type="PIRSF" id="PIRSF001434">
    <property type="entry name" value="CGS"/>
    <property type="match status" value="1"/>
</dbReference>
<dbReference type="GO" id="GO:0006535">
    <property type="term" value="P:cysteine biosynthetic process from serine"/>
    <property type="evidence" value="ECO:0007669"/>
    <property type="project" value="TreeGrafter"/>
</dbReference>
<dbReference type="GO" id="GO:0019346">
    <property type="term" value="P:transsulfuration"/>
    <property type="evidence" value="ECO:0007669"/>
    <property type="project" value="InterPro"/>
</dbReference>
<evidence type="ECO:0000256" key="1">
    <source>
        <dbReference type="ARBA" id="ARBA00001933"/>
    </source>
</evidence>
<keyword evidence="3" id="KW-0808">Transferase</keyword>
<dbReference type="InterPro" id="IPR015424">
    <property type="entry name" value="PyrdxlP-dep_Trfase"/>
</dbReference>
<dbReference type="InterPro" id="IPR015422">
    <property type="entry name" value="PyrdxlP-dep_Trfase_small"/>
</dbReference>
<dbReference type="GO" id="GO:0030170">
    <property type="term" value="F:pyridoxal phosphate binding"/>
    <property type="evidence" value="ECO:0007669"/>
    <property type="project" value="InterPro"/>
</dbReference>
<dbReference type="GO" id="GO:0003961">
    <property type="term" value="F:O-acetylhomoserine aminocarboxypropyltransferase activity"/>
    <property type="evidence" value="ECO:0007669"/>
    <property type="project" value="TreeGrafter"/>
</dbReference>
<dbReference type="FunFam" id="3.40.640.10:FF:000035">
    <property type="entry name" value="O-succinylhomoserine sulfhydrylase"/>
    <property type="match status" value="1"/>
</dbReference>